<feature type="domain" description="GH3 middle" evidence="1">
    <location>
        <begin position="34"/>
        <end position="104"/>
    </location>
</feature>
<dbReference type="PANTHER" id="PTHR31901">
    <property type="entry name" value="GH3 DOMAIN-CONTAINING PROTEIN"/>
    <property type="match status" value="1"/>
</dbReference>
<proteinExistence type="predicted"/>
<dbReference type="EMBL" id="BARS01027699">
    <property type="protein sequence ID" value="GAG00441.1"/>
    <property type="molecule type" value="Genomic_DNA"/>
</dbReference>
<dbReference type="GO" id="GO:0016881">
    <property type="term" value="F:acid-amino acid ligase activity"/>
    <property type="evidence" value="ECO:0007669"/>
    <property type="project" value="TreeGrafter"/>
</dbReference>
<dbReference type="PANTHER" id="PTHR31901:SF9">
    <property type="entry name" value="GH3 DOMAIN-CONTAINING PROTEIN"/>
    <property type="match status" value="1"/>
</dbReference>
<organism evidence="2">
    <name type="scientific">marine sediment metagenome</name>
    <dbReference type="NCBI Taxonomy" id="412755"/>
    <lineage>
        <taxon>unclassified sequences</taxon>
        <taxon>metagenomes</taxon>
        <taxon>ecological metagenomes</taxon>
    </lineage>
</organism>
<accession>X0VIQ9</accession>
<feature type="non-terminal residue" evidence="2">
    <location>
        <position position="1"/>
    </location>
</feature>
<dbReference type="InterPro" id="IPR042099">
    <property type="entry name" value="ANL_N_sf"/>
</dbReference>
<evidence type="ECO:0000259" key="1">
    <source>
        <dbReference type="Pfam" id="PF23571"/>
    </source>
</evidence>
<name>X0VIQ9_9ZZZZ</name>
<dbReference type="InterPro" id="IPR055377">
    <property type="entry name" value="GH3_M"/>
</dbReference>
<dbReference type="AlphaFoldDB" id="X0VIQ9"/>
<dbReference type="InterPro" id="IPR004993">
    <property type="entry name" value="GH3"/>
</dbReference>
<comment type="caution">
    <text evidence="2">The sequence shown here is derived from an EMBL/GenBank/DDBJ whole genome shotgun (WGS) entry which is preliminary data.</text>
</comment>
<dbReference type="Gene3D" id="3.40.50.12780">
    <property type="entry name" value="N-terminal domain of ligase-like"/>
    <property type="match status" value="1"/>
</dbReference>
<gene>
    <name evidence="2" type="ORF">S01H1_43472</name>
</gene>
<dbReference type="Pfam" id="PF23571">
    <property type="entry name" value="GH3_M"/>
    <property type="match status" value="1"/>
</dbReference>
<dbReference type="GO" id="GO:0005737">
    <property type="term" value="C:cytoplasm"/>
    <property type="evidence" value="ECO:0007669"/>
    <property type="project" value="TreeGrafter"/>
</dbReference>
<protein>
    <recommendedName>
        <fullName evidence="1">GH3 middle domain-containing protein</fullName>
    </recommendedName>
</protein>
<sequence length="261" mass="30129">ERIKDLWGRAPLEVYGNSETTVIATQTWDYDGMVFFPNLNFLEFIPEKEHFKWQLNHSYQPKTVLLDEVKAGENYELVITNFHGGAMVRYRVGDMIRITALRNEKLNIDLPQMVFERRADDLIDLGFMRLTERVIWQALENTKIPYRDWTAHKEVGKTAKLHLYLELSDNYIATEEDVAIAVYEQIKKLEDGLYIYKDLASLERLIGFKPIEVTLLPTGVFTNYKNQRQAEGVELVHLKPPHINPSDKVLSLLGAKMGSGA</sequence>
<reference evidence="2" key="1">
    <citation type="journal article" date="2014" name="Front. Microbiol.">
        <title>High frequency of phylogenetically diverse reductive dehalogenase-homologous genes in deep subseafloor sedimentary metagenomes.</title>
        <authorList>
            <person name="Kawai M."/>
            <person name="Futagami T."/>
            <person name="Toyoda A."/>
            <person name="Takaki Y."/>
            <person name="Nishi S."/>
            <person name="Hori S."/>
            <person name="Arai W."/>
            <person name="Tsubouchi T."/>
            <person name="Morono Y."/>
            <person name="Uchiyama I."/>
            <person name="Ito T."/>
            <person name="Fujiyama A."/>
            <person name="Inagaki F."/>
            <person name="Takami H."/>
        </authorList>
    </citation>
    <scope>NUCLEOTIDE SEQUENCE</scope>
    <source>
        <strain evidence="2">Expedition CK06-06</strain>
    </source>
</reference>
<evidence type="ECO:0000313" key="2">
    <source>
        <dbReference type="EMBL" id="GAG00441.1"/>
    </source>
</evidence>